<keyword evidence="1" id="KW-0812">Transmembrane</keyword>
<proteinExistence type="predicted"/>
<name>A0ABU2BAN3_9CORY</name>
<gene>
    <name evidence="2" type="ORF">J2S37_002206</name>
</gene>
<organism evidence="2 3">
    <name type="scientific">Corynebacterium felinum</name>
    <dbReference type="NCBI Taxonomy" id="131318"/>
    <lineage>
        <taxon>Bacteria</taxon>
        <taxon>Bacillati</taxon>
        <taxon>Actinomycetota</taxon>
        <taxon>Actinomycetes</taxon>
        <taxon>Mycobacteriales</taxon>
        <taxon>Corynebacteriaceae</taxon>
        <taxon>Corynebacterium</taxon>
    </lineage>
</organism>
<evidence type="ECO:0000256" key="1">
    <source>
        <dbReference type="SAM" id="Phobius"/>
    </source>
</evidence>
<comment type="caution">
    <text evidence="2">The sequence shown here is derived from an EMBL/GenBank/DDBJ whole genome shotgun (WGS) entry which is preliminary data.</text>
</comment>
<dbReference type="EMBL" id="JAVDYF010000001">
    <property type="protein sequence ID" value="MDR7355668.1"/>
    <property type="molecule type" value="Genomic_DNA"/>
</dbReference>
<keyword evidence="3" id="KW-1185">Reference proteome</keyword>
<dbReference type="Proteomes" id="UP001183619">
    <property type="component" value="Unassembled WGS sequence"/>
</dbReference>
<dbReference type="RefSeq" id="WP_277103685.1">
    <property type="nucleotide sequence ID" value="NZ_BAAAJS010000051.1"/>
</dbReference>
<keyword evidence="1" id="KW-0472">Membrane</keyword>
<keyword evidence="1" id="KW-1133">Transmembrane helix</keyword>
<protein>
    <submittedName>
        <fullName evidence="2">Uncharacterized protein</fullName>
    </submittedName>
</protein>
<feature type="transmembrane region" description="Helical" evidence="1">
    <location>
        <begin position="12"/>
        <end position="29"/>
    </location>
</feature>
<reference evidence="2 3" key="1">
    <citation type="submission" date="2023-07" db="EMBL/GenBank/DDBJ databases">
        <title>Sequencing the genomes of 1000 actinobacteria strains.</title>
        <authorList>
            <person name="Klenk H.-P."/>
        </authorList>
    </citation>
    <scope>NUCLEOTIDE SEQUENCE [LARGE SCALE GENOMIC DNA]</scope>
    <source>
        <strain evidence="2 3">DSM 44508</strain>
    </source>
</reference>
<accession>A0ABU2BAN3</accession>
<evidence type="ECO:0000313" key="3">
    <source>
        <dbReference type="Proteomes" id="UP001183619"/>
    </source>
</evidence>
<evidence type="ECO:0000313" key="2">
    <source>
        <dbReference type="EMBL" id="MDR7355668.1"/>
    </source>
</evidence>
<sequence length="70" mass="7324">MNTADLLSSDNLVPLILGLAAIYAVFKLIRSVINRILSLAATALVVGGGHKVGIFDGLGNTLSDIAHFFN</sequence>